<dbReference type="Proteomes" id="UP000663866">
    <property type="component" value="Unassembled WGS sequence"/>
</dbReference>
<gene>
    <name evidence="3" type="ORF">OVN521_LOCUS25459</name>
    <name evidence="4" type="ORF">UXM345_LOCUS29392</name>
    <name evidence="1" type="ORF">WKI299_LOCUS22497</name>
    <name evidence="2" type="ORF">XDN619_LOCUS26355</name>
</gene>
<organism evidence="1 5">
    <name type="scientific">Rotaria magnacalcarata</name>
    <dbReference type="NCBI Taxonomy" id="392030"/>
    <lineage>
        <taxon>Eukaryota</taxon>
        <taxon>Metazoa</taxon>
        <taxon>Spiralia</taxon>
        <taxon>Gnathifera</taxon>
        <taxon>Rotifera</taxon>
        <taxon>Eurotatoria</taxon>
        <taxon>Bdelloidea</taxon>
        <taxon>Philodinida</taxon>
        <taxon>Philodinidae</taxon>
        <taxon>Rotaria</taxon>
    </lineage>
</organism>
<dbReference type="EMBL" id="CAJNRG010012326">
    <property type="protein sequence ID" value="CAF2139048.1"/>
    <property type="molecule type" value="Genomic_DNA"/>
</dbReference>
<evidence type="ECO:0000313" key="3">
    <source>
        <dbReference type="EMBL" id="CAF4184223.1"/>
    </source>
</evidence>
<dbReference type="Proteomes" id="UP000663887">
    <property type="component" value="Unassembled WGS sequence"/>
</dbReference>
<comment type="caution">
    <text evidence="1">The sequence shown here is derived from an EMBL/GenBank/DDBJ whole genome shotgun (WGS) entry which is preliminary data.</text>
</comment>
<accession>A0A816URT4</accession>
<dbReference type="EMBL" id="CAJOBG010006347">
    <property type="protein sequence ID" value="CAF4184223.1"/>
    <property type="molecule type" value="Genomic_DNA"/>
</dbReference>
<reference evidence="1" key="1">
    <citation type="submission" date="2021-02" db="EMBL/GenBank/DDBJ databases">
        <authorList>
            <person name="Nowell W R."/>
        </authorList>
    </citation>
    <scope>NUCLEOTIDE SEQUENCE</scope>
</reference>
<evidence type="ECO:0000313" key="5">
    <source>
        <dbReference type="Proteomes" id="UP000663856"/>
    </source>
</evidence>
<dbReference type="Proteomes" id="UP000663842">
    <property type="component" value="Unassembled WGS sequence"/>
</dbReference>
<evidence type="ECO:0000313" key="4">
    <source>
        <dbReference type="EMBL" id="CAF4226455.1"/>
    </source>
</evidence>
<dbReference type="EMBL" id="CAJNRF010009684">
    <property type="protein sequence ID" value="CAF2112331.1"/>
    <property type="molecule type" value="Genomic_DNA"/>
</dbReference>
<protein>
    <recommendedName>
        <fullName evidence="7">F-box domain-containing protein</fullName>
    </recommendedName>
</protein>
<proteinExistence type="predicted"/>
<dbReference type="EMBL" id="CAJOBF010007196">
    <property type="protein sequence ID" value="CAF4226455.1"/>
    <property type="molecule type" value="Genomic_DNA"/>
</dbReference>
<sequence length="387" mass="46161">MQEANQVKLSQRITTLEDLSAELFFELFDFFHFTELSNTFAHLNQRIDAYLAQSPNIYLDLLSTKHKLVTKFNDHQLQCVKSLKLMIFKEEKQHEKHEAFFIQYPIRLFQQLHSLNLRLIISATDLRSVIDQLPLLPCLIFLNITFDLYESKLTMDDLRYACKTIFLSCTKLKTLNFALMDHTEQRRRTHNAPLFNQPITSHLEYLDIYQLYFDEFDCILSSLFLPRIKSLTATIYDNPVQRDFPNEKLTFDFLTNLVVHFNWEFTFTYLESIFKRTPNLKSFIITSSSITIIDGPKWQYFLSKYLLKVIRFHLHASDWEQRNWLMRNEYTDFQTSTYWRRERNGNVHMGCQETLDEEGTGINSKSVTFTSVKVKTWTKKCLYCYCE</sequence>
<keyword evidence="6" id="KW-1185">Reference proteome</keyword>
<dbReference type="Proteomes" id="UP000663856">
    <property type="component" value="Unassembled WGS sequence"/>
</dbReference>
<evidence type="ECO:0008006" key="7">
    <source>
        <dbReference type="Google" id="ProtNLM"/>
    </source>
</evidence>
<name>A0A816URT4_9BILA</name>
<evidence type="ECO:0000313" key="2">
    <source>
        <dbReference type="EMBL" id="CAF2139048.1"/>
    </source>
</evidence>
<evidence type="ECO:0000313" key="1">
    <source>
        <dbReference type="EMBL" id="CAF2112331.1"/>
    </source>
</evidence>
<evidence type="ECO:0000313" key="6">
    <source>
        <dbReference type="Proteomes" id="UP000663866"/>
    </source>
</evidence>
<dbReference type="AlphaFoldDB" id="A0A816URT4"/>